<proteinExistence type="predicted"/>
<comment type="caution">
    <text evidence="1">The sequence shown here is derived from an EMBL/GenBank/DDBJ whole genome shotgun (WGS) entry which is preliminary data.</text>
</comment>
<feature type="non-terminal residue" evidence="1">
    <location>
        <position position="1"/>
    </location>
</feature>
<evidence type="ECO:0000313" key="1">
    <source>
        <dbReference type="EMBL" id="KAJ2794728.1"/>
    </source>
</evidence>
<sequence length="320" mass="32368">KDPASEGATIDEARKGSKGNGSEGSKRVGRREPEVIPIAPAATTSIAASIPRAFGPMSNHGSEVAAIATPAPASASTETAGVFPAAAAGPVSIVAVQANMQAAAPAAPARIDAPSQAYLGGADGAGRTLPPPVHSMPTLPSSGTLAPTATQADGPSERAAERSEDSSVRVSYGGARFDNNALLMFGNVVASNEFSAFNEFLESLQRSTRYVDHVDTDFNRSHPPSGSPSGPPSSYAIGSPVSEQAAGPALPPSSSAVQLQTYTQARPTGGALAVMDSRDQRTLSLPTISQLMAGNSGEGVTQAERFLLTAADPSDGTSED</sequence>
<dbReference type="EMBL" id="JANBUP010004163">
    <property type="protein sequence ID" value="KAJ2794728.1"/>
    <property type="molecule type" value="Genomic_DNA"/>
</dbReference>
<feature type="non-terminal residue" evidence="1">
    <location>
        <position position="320"/>
    </location>
</feature>
<keyword evidence="2" id="KW-1185">Reference proteome</keyword>
<protein>
    <submittedName>
        <fullName evidence="1">Uncharacterized protein</fullName>
    </submittedName>
</protein>
<dbReference type="Proteomes" id="UP001140096">
    <property type="component" value="Unassembled WGS sequence"/>
</dbReference>
<name>A0ACC1KTM3_9FUNG</name>
<evidence type="ECO:0000313" key="2">
    <source>
        <dbReference type="Proteomes" id="UP001140096"/>
    </source>
</evidence>
<reference evidence="1" key="1">
    <citation type="submission" date="2022-07" db="EMBL/GenBank/DDBJ databases">
        <title>Phylogenomic reconstructions and comparative analyses of Kickxellomycotina fungi.</title>
        <authorList>
            <person name="Reynolds N.K."/>
            <person name="Stajich J.E."/>
            <person name="Barry K."/>
            <person name="Grigoriev I.V."/>
            <person name="Crous P."/>
            <person name="Smith M.E."/>
        </authorList>
    </citation>
    <scope>NUCLEOTIDE SEQUENCE</scope>
    <source>
        <strain evidence="1">CBS 102833</strain>
    </source>
</reference>
<organism evidence="1 2">
    <name type="scientific">Coemansia furcata</name>
    <dbReference type="NCBI Taxonomy" id="417177"/>
    <lineage>
        <taxon>Eukaryota</taxon>
        <taxon>Fungi</taxon>
        <taxon>Fungi incertae sedis</taxon>
        <taxon>Zoopagomycota</taxon>
        <taxon>Kickxellomycotina</taxon>
        <taxon>Kickxellomycetes</taxon>
        <taxon>Kickxellales</taxon>
        <taxon>Kickxellaceae</taxon>
        <taxon>Coemansia</taxon>
    </lineage>
</organism>
<gene>
    <name evidence="1" type="ORF">H4S07_006671</name>
</gene>
<accession>A0ACC1KTM3</accession>